<protein>
    <submittedName>
        <fullName evidence="5">Uncharacterized protein</fullName>
    </submittedName>
</protein>
<dbReference type="InterPro" id="IPR051217">
    <property type="entry name" value="Insect_Cuticle_Struc_Prot"/>
</dbReference>
<dbReference type="PANTHER" id="PTHR12236:SF95">
    <property type="entry name" value="CUTICULAR PROTEIN 76BD, ISOFORM C-RELATED"/>
    <property type="match status" value="1"/>
</dbReference>
<evidence type="ECO:0000256" key="1">
    <source>
        <dbReference type="ARBA" id="ARBA00022460"/>
    </source>
</evidence>
<feature type="chain" id="PRO_5035919366" evidence="4">
    <location>
        <begin position="18"/>
        <end position="115"/>
    </location>
</feature>
<dbReference type="EMBL" id="CADEBD010000314">
    <property type="protein sequence ID" value="CAB3243235.1"/>
    <property type="molecule type" value="Genomic_DNA"/>
</dbReference>
<dbReference type="PROSITE" id="PS00233">
    <property type="entry name" value="CHIT_BIND_RR_1"/>
    <property type="match status" value="1"/>
</dbReference>
<dbReference type="Pfam" id="PF00379">
    <property type="entry name" value="Chitin_bind_4"/>
    <property type="match status" value="1"/>
</dbReference>
<proteinExistence type="predicted"/>
<evidence type="ECO:0000313" key="5">
    <source>
        <dbReference type="EMBL" id="CAB3243235.1"/>
    </source>
</evidence>
<dbReference type="InterPro" id="IPR000618">
    <property type="entry name" value="Insect_cuticle"/>
</dbReference>
<accession>A0A8S1ACE6</accession>
<dbReference type="PRINTS" id="PR00947">
    <property type="entry name" value="CUTICLE"/>
</dbReference>
<dbReference type="GO" id="GO:0031012">
    <property type="term" value="C:extracellular matrix"/>
    <property type="evidence" value="ECO:0007669"/>
    <property type="project" value="TreeGrafter"/>
</dbReference>
<dbReference type="GO" id="GO:0042302">
    <property type="term" value="F:structural constituent of cuticle"/>
    <property type="evidence" value="ECO:0007669"/>
    <property type="project" value="UniProtKB-UniRule"/>
</dbReference>
<dbReference type="AlphaFoldDB" id="A0A8S1ACE6"/>
<evidence type="ECO:0000256" key="2">
    <source>
        <dbReference type="ARBA" id="ARBA00022729"/>
    </source>
</evidence>
<gene>
    <name evidence="5" type="ORF">APLA_LOCUS10283</name>
</gene>
<evidence type="ECO:0000313" key="6">
    <source>
        <dbReference type="Proteomes" id="UP000494256"/>
    </source>
</evidence>
<name>A0A8S1ACE6_ARCPL</name>
<dbReference type="Proteomes" id="UP000494256">
    <property type="component" value="Unassembled WGS sequence"/>
</dbReference>
<evidence type="ECO:0000256" key="3">
    <source>
        <dbReference type="PROSITE-ProRule" id="PRU00497"/>
    </source>
</evidence>
<dbReference type="PROSITE" id="PS51155">
    <property type="entry name" value="CHIT_BIND_RR_2"/>
    <property type="match status" value="1"/>
</dbReference>
<sequence>MFAKILLVAAVIAMVSAQDSHHKKHEGHHEEQHVDYYAHPKYEFAYEIKDPHTHDFKHQHEHRDGDVVKGEYSLHQPDGTIRIVKYHADKKSGFHADVKYEGHAKHIVPEHHHHH</sequence>
<dbReference type="GO" id="GO:0005615">
    <property type="term" value="C:extracellular space"/>
    <property type="evidence" value="ECO:0007669"/>
    <property type="project" value="TreeGrafter"/>
</dbReference>
<keyword evidence="2 4" id="KW-0732">Signal</keyword>
<reference evidence="5 6" key="1">
    <citation type="submission" date="2020-04" db="EMBL/GenBank/DDBJ databases">
        <authorList>
            <person name="Wallbank WR R."/>
            <person name="Pardo Diaz C."/>
            <person name="Kozak K."/>
            <person name="Martin S."/>
            <person name="Jiggins C."/>
            <person name="Moest M."/>
            <person name="Warren A I."/>
            <person name="Byers J.R.P. K."/>
            <person name="Montejo-Kovacevich G."/>
            <person name="Yen C E."/>
        </authorList>
    </citation>
    <scope>NUCLEOTIDE SEQUENCE [LARGE SCALE GENOMIC DNA]</scope>
</reference>
<feature type="signal peptide" evidence="4">
    <location>
        <begin position="1"/>
        <end position="17"/>
    </location>
</feature>
<comment type="caution">
    <text evidence="5">The sequence shown here is derived from an EMBL/GenBank/DDBJ whole genome shotgun (WGS) entry which is preliminary data.</text>
</comment>
<dbReference type="InterPro" id="IPR031311">
    <property type="entry name" value="CHIT_BIND_RR_consensus"/>
</dbReference>
<dbReference type="PANTHER" id="PTHR12236">
    <property type="entry name" value="STRUCTURAL CONTITUENT OF CUTICLE"/>
    <property type="match status" value="1"/>
</dbReference>
<dbReference type="OrthoDB" id="371494at2759"/>
<evidence type="ECO:0000256" key="4">
    <source>
        <dbReference type="SAM" id="SignalP"/>
    </source>
</evidence>
<keyword evidence="1 3" id="KW-0193">Cuticle</keyword>
<organism evidence="5 6">
    <name type="scientific">Arctia plantaginis</name>
    <name type="common">Wood tiger moth</name>
    <name type="synonym">Phalaena plantaginis</name>
    <dbReference type="NCBI Taxonomy" id="874455"/>
    <lineage>
        <taxon>Eukaryota</taxon>
        <taxon>Metazoa</taxon>
        <taxon>Ecdysozoa</taxon>
        <taxon>Arthropoda</taxon>
        <taxon>Hexapoda</taxon>
        <taxon>Insecta</taxon>
        <taxon>Pterygota</taxon>
        <taxon>Neoptera</taxon>
        <taxon>Endopterygota</taxon>
        <taxon>Lepidoptera</taxon>
        <taxon>Glossata</taxon>
        <taxon>Ditrysia</taxon>
        <taxon>Noctuoidea</taxon>
        <taxon>Erebidae</taxon>
        <taxon>Arctiinae</taxon>
        <taxon>Arctia</taxon>
    </lineage>
</organism>